<evidence type="ECO:0000256" key="1">
    <source>
        <dbReference type="ARBA" id="ARBA00004196"/>
    </source>
</evidence>
<dbReference type="Gene3D" id="3.40.190.10">
    <property type="entry name" value="Periplasmic binding protein-like II"/>
    <property type="match status" value="2"/>
</dbReference>
<proteinExistence type="inferred from homology"/>
<dbReference type="RefSeq" id="WP_078256686.1">
    <property type="nucleotide sequence ID" value="NZ_MUXT01000011.1"/>
</dbReference>
<feature type="signal peptide" evidence="5">
    <location>
        <begin position="1"/>
        <end position="20"/>
    </location>
</feature>
<dbReference type="PANTHER" id="PTHR35936">
    <property type="entry name" value="MEMBRANE-BOUND LYTIC MUREIN TRANSGLYCOSYLASE F"/>
    <property type="match status" value="1"/>
</dbReference>
<evidence type="ECO:0000259" key="6">
    <source>
        <dbReference type="SMART" id="SM00062"/>
    </source>
</evidence>
<comment type="caution">
    <text evidence="7">The sequence shown here is derived from an EMBL/GenBank/DDBJ whole genome shotgun (WGS) entry which is preliminary data.</text>
</comment>
<dbReference type="Proteomes" id="UP000190322">
    <property type="component" value="Unassembled WGS sequence"/>
</dbReference>
<accession>A0A1S9ZFW2</accession>
<evidence type="ECO:0000256" key="5">
    <source>
        <dbReference type="SAM" id="SignalP"/>
    </source>
</evidence>
<organism evidence="7 8">
    <name type="scientific">Moraxella canis</name>
    <dbReference type="NCBI Taxonomy" id="90239"/>
    <lineage>
        <taxon>Bacteria</taxon>
        <taxon>Pseudomonadati</taxon>
        <taxon>Pseudomonadota</taxon>
        <taxon>Gammaproteobacteria</taxon>
        <taxon>Moraxellales</taxon>
        <taxon>Moraxellaceae</taxon>
        <taxon>Moraxella</taxon>
    </lineage>
</organism>
<sequence length="265" mass="28500">MKFKTFGLMAAIIGAFSISACSGQNEQSAAGSGDALRIATEGAYAPFNYTNPDGSLGGFDVDIANALCEKMQTKCEIIAQDWDGIIPSLKTGKFDAIVAAMSVTPERSEQVDFSEPYYINSLVFLAKKGSDFDPTSADAINAAKIVAQRSTISSQWLTQAYPDSKPQLYDTLDNAFIDLGNERADAMISDKLPALTWLSSDLGQNFEIKGEDIDIDDKISIAVDKGNTALLQKLNEALAAIKADGTYKQIVIEHFGEAGMPNNIE</sequence>
<dbReference type="Pfam" id="PF00497">
    <property type="entry name" value="SBP_bac_3"/>
    <property type="match status" value="1"/>
</dbReference>
<evidence type="ECO:0000313" key="7">
    <source>
        <dbReference type="EMBL" id="OOR82409.1"/>
    </source>
</evidence>
<dbReference type="PROSITE" id="PS51257">
    <property type="entry name" value="PROKAR_LIPOPROTEIN"/>
    <property type="match status" value="1"/>
</dbReference>
<dbReference type="PROSITE" id="PS01039">
    <property type="entry name" value="SBP_BACTERIAL_3"/>
    <property type="match status" value="1"/>
</dbReference>
<reference evidence="7 8" key="1">
    <citation type="submission" date="2017-02" db="EMBL/GenBank/DDBJ databases">
        <title>Draft genome sequence of Moraxella canis CCUG 8415A type strain.</title>
        <authorList>
            <person name="Engstrom-Jakobsson H."/>
            <person name="Salva-Serra F."/>
            <person name="Thorell K."/>
            <person name="Gonzales-Siles L."/>
            <person name="Karlsson R."/>
            <person name="Boulund F."/>
            <person name="Engstrand L."/>
            <person name="Moore E."/>
        </authorList>
    </citation>
    <scope>NUCLEOTIDE SEQUENCE [LARGE SCALE GENOMIC DNA]</scope>
    <source>
        <strain evidence="7 8">CCUG 8415A</strain>
    </source>
</reference>
<dbReference type="AlphaFoldDB" id="A0A1S9ZFW2"/>
<name>A0A1S9ZFW2_9GAMM</name>
<comment type="subcellular location">
    <subcellularLocation>
        <location evidence="1">Cell envelope</location>
    </subcellularLocation>
</comment>
<keyword evidence="3 5" id="KW-0732">Signal</keyword>
<evidence type="ECO:0000256" key="3">
    <source>
        <dbReference type="ARBA" id="ARBA00022729"/>
    </source>
</evidence>
<dbReference type="PANTHER" id="PTHR35936:SF17">
    <property type="entry name" value="ARGININE-BINDING EXTRACELLULAR PROTEIN ARTP"/>
    <property type="match status" value="1"/>
</dbReference>
<dbReference type="SMART" id="SM00062">
    <property type="entry name" value="PBPb"/>
    <property type="match status" value="1"/>
</dbReference>
<gene>
    <name evidence="7" type="ORF">B0180_09465</name>
</gene>
<evidence type="ECO:0000256" key="2">
    <source>
        <dbReference type="ARBA" id="ARBA00010333"/>
    </source>
</evidence>
<evidence type="ECO:0000313" key="8">
    <source>
        <dbReference type="Proteomes" id="UP000190322"/>
    </source>
</evidence>
<feature type="domain" description="Solute-binding protein family 3/N-terminal" evidence="6">
    <location>
        <begin position="35"/>
        <end position="258"/>
    </location>
</feature>
<feature type="chain" id="PRO_5012843063" evidence="5">
    <location>
        <begin position="21"/>
        <end position="265"/>
    </location>
</feature>
<dbReference type="SUPFAM" id="SSF53850">
    <property type="entry name" value="Periplasmic binding protein-like II"/>
    <property type="match status" value="1"/>
</dbReference>
<dbReference type="InterPro" id="IPR001638">
    <property type="entry name" value="Solute-binding_3/MltF_N"/>
</dbReference>
<dbReference type="EMBL" id="MUXT01000011">
    <property type="protein sequence ID" value="OOR82409.1"/>
    <property type="molecule type" value="Genomic_DNA"/>
</dbReference>
<dbReference type="GO" id="GO:0030313">
    <property type="term" value="C:cell envelope"/>
    <property type="evidence" value="ECO:0007669"/>
    <property type="project" value="UniProtKB-SubCell"/>
</dbReference>
<evidence type="ECO:0000256" key="4">
    <source>
        <dbReference type="RuleBase" id="RU003744"/>
    </source>
</evidence>
<comment type="similarity">
    <text evidence="2 4">Belongs to the bacterial solute-binding protein 3 family.</text>
</comment>
<protein>
    <submittedName>
        <fullName evidence="7">ABC transporter substrate-binding protein</fullName>
    </submittedName>
</protein>
<dbReference type="InterPro" id="IPR018313">
    <property type="entry name" value="SBP_3_CS"/>
</dbReference>